<dbReference type="EMBL" id="KZ293682">
    <property type="protein sequence ID" value="PBK86807.1"/>
    <property type="molecule type" value="Genomic_DNA"/>
</dbReference>
<dbReference type="AlphaFoldDB" id="A0A2H3DCI9"/>
<proteinExistence type="predicted"/>
<name>A0A2H3DCI9_ARMGA</name>
<protein>
    <submittedName>
        <fullName evidence="1">Uncharacterized protein</fullName>
    </submittedName>
</protein>
<dbReference type="Proteomes" id="UP000217790">
    <property type="component" value="Unassembled WGS sequence"/>
</dbReference>
<gene>
    <name evidence="1" type="ORF">ARMGADRAFT_480519</name>
</gene>
<sequence>MPGCSLSSLCRSLSVHQRNVPHPVSEMDGTTIDDNGSKLWRLVSRRWEGCIGKKRFLGMCAYAPSDDQLQLCADGMYRVPTAKMHGTTKLAVAEENIATQSGKRGTINEHFDVVVAQPLSKVGGGQGARR</sequence>
<accession>A0A2H3DCI9</accession>
<dbReference type="InParanoid" id="A0A2H3DCI9"/>
<evidence type="ECO:0000313" key="2">
    <source>
        <dbReference type="Proteomes" id="UP000217790"/>
    </source>
</evidence>
<keyword evidence="2" id="KW-1185">Reference proteome</keyword>
<reference evidence="2" key="1">
    <citation type="journal article" date="2017" name="Nat. Ecol. Evol.">
        <title>Genome expansion and lineage-specific genetic innovations in the forest pathogenic fungi Armillaria.</title>
        <authorList>
            <person name="Sipos G."/>
            <person name="Prasanna A.N."/>
            <person name="Walter M.C."/>
            <person name="O'Connor E."/>
            <person name="Balint B."/>
            <person name="Krizsan K."/>
            <person name="Kiss B."/>
            <person name="Hess J."/>
            <person name="Varga T."/>
            <person name="Slot J."/>
            <person name="Riley R."/>
            <person name="Boka B."/>
            <person name="Rigling D."/>
            <person name="Barry K."/>
            <person name="Lee J."/>
            <person name="Mihaltcheva S."/>
            <person name="LaButti K."/>
            <person name="Lipzen A."/>
            <person name="Waldron R."/>
            <person name="Moloney N.M."/>
            <person name="Sperisen C."/>
            <person name="Kredics L."/>
            <person name="Vagvoelgyi C."/>
            <person name="Patrignani A."/>
            <person name="Fitzpatrick D."/>
            <person name="Nagy I."/>
            <person name="Doyle S."/>
            <person name="Anderson J.B."/>
            <person name="Grigoriev I.V."/>
            <person name="Gueldener U."/>
            <person name="Muensterkoetter M."/>
            <person name="Nagy L.G."/>
        </authorList>
    </citation>
    <scope>NUCLEOTIDE SEQUENCE [LARGE SCALE GENOMIC DNA]</scope>
    <source>
        <strain evidence="2">Ar21-2</strain>
    </source>
</reference>
<evidence type="ECO:0000313" key="1">
    <source>
        <dbReference type="EMBL" id="PBK86807.1"/>
    </source>
</evidence>
<organism evidence="1 2">
    <name type="scientific">Armillaria gallica</name>
    <name type="common">Bulbous honey fungus</name>
    <name type="synonym">Armillaria bulbosa</name>
    <dbReference type="NCBI Taxonomy" id="47427"/>
    <lineage>
        <taxon>Eukaryota</taxon>
        <taxon>Fungi</taxon>
        <taxon>Dikarya</taxon>
        <taxon>Basidiomycota</taxon>
        <taxon>Agaricomycotina</taxon>
        <taxon>Agaricomycetes</taxon>
        <taxon>Agaricomycetidae</taxon>
        <taxon>Agaricales</taxon>
        <taxon>Marasmiineae</taxon>
        <taxon>Physalacriaceae</taxon>
        <taxon>Armillaria</taxon>
    </lineage>
</organism>